<name>A0ABV0TXD1_9TELE</name>
<comment type="caution">
    <text evidence="1">The sequence shown here is derived from an EMBL/GenBank/DDBJ whole genome shotgun (WGS) entry which is preliminary data.</text>
</comment>
<sequence length="125" mass="14002">MPFSEGYRLPCILFQGIRVKGSRYKCMHRCTQMHLLQQSGGHMGTNALKGTHSICFIASFGTVLSHLPLWLQCDLCCASVTETEEGYDGDVYLDPCCLLVHLGYWLRVGTTLRPHVLLFSTSVFS</sequence>
<proteinExistence type="predicted"/>
<keyword evidence="2" id="KW-1185">Reference proteome</keyword>
<accession>A0ABV0TXD1</accession>
<reference evidence="1 2" key="1">
    <citation type="submission" date="2021-06" db="EMBL/GenBank/DDBJ databases">
        <authorList>
            <person name="Palmer J.M."/>
        </authorList>
    </citation>
    <scope>NUCLEOTIDE SEQUENCE [LARGE SCALE GENOMIC DNA]</scope>
    <source>
        <strain evidence="2">if_2019</strain>
        <tissue evidence="1">Muscle</tissue>
    </source>
</reference>
<organism evidence="1 2">
    <name type="scientific">Ilyodon furcidens</name>
    <name type="common">goldbreast splitfin</name>
    <dbReference type="NCBI Taxonomy" id="33524"/>
    <lineage>
        <taxon>Eukaryota</taxon>
        <taxon>Metazoa</taxon>
        <taxon>Chordata</taxon>
        <taxon>Craniata</taxon>
        <taxon>Vertebrata</taxon>
        <taxon>Euteleostomi</taxon>
        <taxon>Actinopterygii</taxon>
        <taxon>Neopterygii</taxon>
        <taxon>Teleostei</taxon>
        <taxon>Neoteleostei</taxon>
        <taxon>Acanthomorphata</taxon>
        <taxon>Ovalentaria</taxon>
        <taxon>Atherinomorphae</taxon>
        <taxon>Cyprinodontiformes</taxon>
        <taxon>Goodeidae</taxon>
        <taxon>Ilyodon</taxon>
    </lineage>
</organism>
<gene>
    <name evidence="1" type="ORF">ILYODFUR_017860</name>
</gene>
<protein>
    <submittedName>
        <fullName evidence="1">Uncharacterized protein</fullName>
    </submittedName>
</protein>
<dbReference type="Proteomes" id="UP001482620">
    <property type="component" value="Unassembled WGS sequence"/>
</dbReference>
<evidence type="ECO:0000313" key="2">
    <source>
        <dbReference type="Proteomes" id="UP001482620"/>
    </source>
</evidence>
<evidence type="ECO:0000313" key="1">
    <source>
        <dbReference type="EMBL" id="MEQ2236945.1"/>
    </source>
</evidence>
<dbReference type="EMBL" id="JAHRIQ010048046">
    <property type="protein sequence ID" value="MEQ2236945.1"/>
    <property type="molecule type" value="Genomic_DNA"/>
</dbReference>